<reference evidence="1 2" key="1">
    <citation type="journal article" date="2023" name="Nucleic Acids Res.">
        <title>The hologenome of Daphnia magna reveals possible DNA methylation and microbiome-mediated evolution of the host genome.</title>
        <authorList>
            <person name="Chaturvedi A."/>
            <person name="Li X."/>
            <person name="Dhandapani V."/>
            <person name="Marshall H."/>
            <person name="Kissane S."/>
            <person name="Cuenca-Cambronero M."/>
            <person name="Asole G."/>
            <person name="Calvet F."/>
            <person name="Ruiz-Romero M."/>
            <person name="Marangio P."/>
            <person name="Guigo R."/>
            <person name="Rago D."/>
            <person name="Mirbahai L."/>
            <person name="Eastwood N."/>
            <person name="Colbourne J.K."/>
            <person name="Zhou J."/>
            <person name="Mallon E."/>
            <person name="Orsini L."/>
        </authorList>
    </citation>
    <scope>NUCLEOTIDE SEQUENCE [LARGE SCALE GENOMIC DNA]</scope>
    <source>
        <strain evidence="1">LRV0_1</strain>
    </source>
</reference>
<proteinExistence type="predicted"/>
<dbReference type="Proteomes" id="UP001234178">
    <property type="component" value="Unassembled WGS sequence"/>
</dbReference>
<evidence type="ECO:0000313" key="2">
    <source>
        <dbReference type="Proteomes" id="UP001234178"/>
    </source>
</evidence>
<keyword evidence="2" id="KW-1185">Reference proteome</keyword>
<accession>A0ABR0BB95</accession>
<sequence>MLASGVKMFTLLPLKKAFMPASVVDKIENKFVPRSGTWSTVRTDTCPWLCTGKVAPPIPMTIQEPGVTVY</sequence>
<name>A0ABR0BB95_9CRUS</name>
<comment type="caution">
    <text evidence="1">The sequence shown here is derived from an EMBL/GenBank/DDBJ whole genome shotgun (WGS) entry which is preliminary data.</text>
</comment>
<gene>
    <name evidence="1" type="ORF">OUZ56_033902</name>
</gene>
<evidence type="ECO:0000313" key="1">
    <source>
        <dbReference type="EMBL" id="KAK4045843.1"/>
    </source>
</evidence>
<organism evidence="1 2">
    <name type="scientific">Daphnia magna</name>
    <dbReference type="NCBI Taxonomy" id="35525"/>
    <lineage>
        <taxon>Eukaryota</taxon>
        <taxon>Metazoa</taxon>
        <taxon>Ecdysozoa</taxon>
        <taxon>Arthropoda</taxon>
        <taxon>Crustacea</taxon>
        <taxon>Branchiopoda</taxon>
        <taxon>Diplostraca</taxon>
        <taxon>Cladocera</taxon>
        <taxon>Anomopoda</taxon>
        <taxon>Daphniidae</taxon>
        <taxon>Daphnia</taxon>
    </lineage>
</organism>
<dbReference type="EMBL" id="JAOYFB010000069">
    <property type="protein sequence ID" value="KAK4045843.1"/>
    <property type="molecule type" value="Genomic_DNA"/>
</dbReference>
<protein>
    <submittedName>
        <fullName evidence="1">Uncharacterized protein</fullName>
    </submittedName>
</protein>